<dbReference type="HOGENOM" id="CLU_076148_1_0_1"/>
<accession>A0A0D0DAZ2</accession>
<keyword evidence="1" id="KW-0238">DNA-binding</keyword>
<organism evidence="3 4">
    <name type="scientific">Paxillus rubicundulus Ve08.2h10</name>
    <dbReference type="NCBI Taxonomy" id="930991"/>
    <lineage>
        <taxon>Eukaryota</taxon>
        <taxon>Fungi</taxon>
        <taxon>Dikarya</taxon>
        <taxon>Basidiomycota</taxon>
        <taxon>Agaricomycotina</taxon>
        <taxon>Agaricomycetes</taxon>
        <taxon>Agaricomycetidae</taxon>
        <taxon>Boletales</taxon>
        <taxon>Paxilineae</taxon>
        <taxon>Paxillaceae</taxon>
        <taxon>Paxillus</taxon>
    </lineage>
</organism>
<dbReference type="InterPro" id="IPR006600">
    <property type="entry name" value="HTH_CenpB_DNA-bd_dom"/>
</dbReference>
<dbReference type="Proteomes" id="UP000054538">
    <property type="component" value="Unassembled WGS sequence"/>
</dbReference>
<feature type="domain" description="HTH CENPB-type" evidence="2">
    <location>
        <begin position="49"/>
        <end position="123"/>
    </location>
</feature>
<dbReference type="PROSITE" id="PS51253">
    <property type="entry name" value="HTH_CENPB"/>
    <property type="match status" value="1"/>
</dbReference>
<proteinExistence type="predicted"/>
<name>A0A0D0DAZ2_9AGAM</name>
<dbReference type="EMBL" id="KN826847">
    <property type="protein sequence ID" value="KIK77749.1"/>
    <property type="molecule type" value="Genomic_DNA"/>
</dbReference>
<keyword evidence="4" id="KW-1185">Reference proteome</keyword>
<evidence type="ECO:0000313" key="3">
    <source>
        <dbReference type="EMBL" id="KIK77749.1"/>
    </source>
</evidence>
<sequence length="158" mass="18577">EKPQQERRSLHQICRDVEVEYSRENKMQVHIDYNTISRRSKGGRSCAEFNWETNAWLKPEEEEMVVAYCIELAIRAFPLNHKVLKTHVDSILNSRIGASFPKEGVGKSWTQRFLERHSDRLGQYWSTSLDTARGHAVNENTHKEWCKLLKDVLEKHDI</sequence>
<feature type="non-terminal residue" evidence="3">
    <location>
        <position position="158"/>
    </location>
</feature>
<reference evidence="3 4" key="1">
    <citation type="submission" date="2014-04" db="EMBL/GenBank/DDBJ databases">
        <authorList>
            <consortium name="DOE Joint Genome Institute"/>
            <person name="Kuo A."/>
            <person name="Kohler A."/>
            <person name="Jargeat P."/>
            <person name="Nagy L.G."/>
            <person name="Floudas D."/>
            <person name="Copeland A."/>
            <person name="Barry K.W."/>
            <person name="Cichocki N."/>
            <person name="Veneault-Fourrey C."/>
            <person name="LaButti K."/>
            <person name="Lindquist E.A."/>
            <person name="Lipzen A."/>
            <person name="Lundell T."/>
            <person name="Morin E."/>
            <person name="Murat C."/>
            <person name="Sun H."/>
            <person name="Tunlid A."/>
            <person name="Henrissat B."/>
            <person name="Grigoriev I.V."/>
            <person name="Hibbett D.S."/>
            <person name="Martin F."/>
            <person name="Nordberg H.P."/>
            <person name="Cantor M.N."/>
            <person name="Hua S.X."/>
        </authorList>
    </citation>
    <scope>NUCLEOTIDE SEQUENCE [LARGE SCALE GENOMIC DNA]</scope>
    <source>
        <strain evidence="3 4">Ve08.2h10</strain>
    </source>
</reference>
<dbReference type="OrthoDB" id="2668963at2759"/>
<dbReference type="Pfam" id="PF03221">
    <property type="entry name" value="HTH_Tnp_Tc5"/>
    <property type="match status" value="1"/>
</dbReference>
<evidence type="ECO:0000313" key="4">
    <source>
        <dbReference type="Proteomes" id="UP000054538"/>
    </source>
</evidence>
<dbReference type="GO" id="GO:0003677">
    <property type="term" value="F:DNA binding"/>
    <property type="evidence" value="ECO:0007669"/>
    <property type="project" value="UniProtKB-KW"/>
</dbReference>
<dbReference type="AlphaFoldDB" id="A0A0D0DAZ2"/>
<evidence type="ECO:0000259" key="2">
    <source>
        <dbReference type="PROSITE" id="PS51253"/>
    </source>
</evidence>
<protein>
    <recommendedName>
        <fullName evidence="2">HTH CENPB-type domain-containing protein</fullName>
    </recommendedName>
</protein>
<dbReference type="InParanoid" id="A0A0D0DAZ2"/>
<reference evidence="4" key="2">
    <citation type="submission" date="2015-01" db="EMBL/GenBank/DDBJ databases">
        <title>Evolutionary Origins and Diversification of the Mycorrhizal Mutualists.</title>
        <authorList>
            <consortium name="DOE Joint Genome Institute"/>
            <consortium name="Mycorrhizal Genomics Consortium"/>
            <person name="Kohler A."/>
            <person name="Kuo A."/>
            <person name="Nagy L.G."/>
            <person name="Floudas D."/>
            <person name="Copeland A."/>
            <person name="Barry K.W."/>
            <person name="Cichocki N."/>
            <person name="Veneault-Fourrey C."/>
            <person name="LaButti K."/>
            <person name="Lindquist E.A."/>
            <person name="Lipzen A."/>
            <person name="Lundell T."/>
            <person name="Morin E."/>
            <person name="Murat C."/>
            <person name="Riley R."/>
            <person name="Ohm R."/>
            <person name="Sun H."/>
            <person name="Tunlid A."/>
            <person name="Henrissat B."/>
            <person name="Grigoriev I.V."/>
            <person name="Hibbett D.S."/>
            <person name="Martin F."/>
        </authorList>
    </citation>
    <scope>NUCLEOTIDE SEQUENCE [LARGE SCALE GENOMIC DNA]</scope>
    <source>
        <strain evidence="4">Ve08.2h10</strain>
    </source>
</reference>
<evidence type="ECO:0000256" key="1">
    <source>
        <dbReference type="ARBA" id="ARBA00023125"/>
    </source>
</evidence>
<gene>
    <name evidence="3" type="ORF">PAXRUDRAFT_44944</name>
</gene>
<feature type="non-terminal residue" evidence="3">
    <location>
        <position position="1"/>
    </location>
</feature>